<dbReference type="SUPFAM" id="SSF53756">
    <property type="entry name" value="UDP-Glycosyltransferase/glycogen phosphorylase"/>
    <property type="match status" value="1"/>
</dbReference>
<feature type="domain" description="Glycosyl transferase family 1" evidence="1">
    <location>
        <begin position="190"/>
        <end position="349"/>
    </location>
</feature>
<accession>A0A2A6FJD9</accession>
<dbReference type="CDD" id="cd03811">
    <property type="entry name" value="GT4_GT28_WabH-like"/>
    <property type="match status" value="1"/>
</dbReference>
<keyword evidence="3" id="KW-0808">Transferase</keyword>
<dbReference type="Pfam" id="PF13439">
    <property type="entry name" value="Glyco_transf_4"/>
    <property type="match status" value="1"/>
</dbReference>
<reference evidence="3 4" key="1">
    <citation type="submission" date="2017-09" db="EMBL/GenBank/DDBJ databases">
        <title>Mesorhizobum sanjuanii sp. nov. isolated from nodules of Lotus tenuis in saline-alkaline lowlands of Flooding Pampa.</title>
        <authorList>
            <person name="Sannazzaro A.I."/>
            <person name="Torres Tejerizo G.A."/>
            <person name="Fontana F."/>
            <person name="Cumpa Velazquez L.M."/>
            <person name="Hansen L."/>
            <person name="Pistorio M."/>
            <person name="Estrella M.J."/>
        </authorList>
    </citation>
    <scope>NUCLEOTIDE SEQUENCE [LARGE SCALE GENOMIC DNA]</scope>
    <source>
        <strain evidence="3 4">BSA136</strain>
    </source>
</reference>
<dbReference type="InterPro" id="IPR028098">
    <property type="entry name" value="Glyco_trans_4-like_N"/>
</dbReference>
<evidence type="ECO:0000259" key="2">
    <source>
        <dbReference type="Pfam" id="PF13439"/>
    </source>
</evidence>
<dbReference type="Proteomes" id="UP000219182">
    <property type="component" value="Unassembled WGS sequence"/>
</dbReference>
<evidence type="ECO:0000259" key="1">
    <source>
        <dbReference type="Pfam" id="PF00534"/>
    </source>
</evidence>
<dbReference type="EMBL" id="NWQG01000040">
    <property type="protein sequence ID" value="PDQ21761.1"/>
    <property type="molecule type" value="Genomic_DNA"/>
</dbReference>
<protein>
    <submittedName>
        <fullName evidence="3">Glycosyl transferase</fullName>
    </submittedName>
</protein>
<dbReference type="PANTHER" id="PTHR12526">
    <property type="entry name" value="GLYCOSYLTRANSFERASE"/>
    <property type="match status" value="1"/>
</dbReference>
<evidence type="ECO:0000313" key="3">
    <source>
        <dbReference type="EMBL" id="PDQ21761.1"/>
    </source>
</evidence>
<feature type="domain" description="Glycosyltransferase subfamily 4-like N-terminal" evidence="2">
    <location>
        <begin position="15"/>
        <end position="178"/>
    </location>
</feature>
<proteinExistence type="predicted"/>
<gene>
    <name evidence="3" type="ORF">CN311_07235</name>
</gene>
<dbReference type="AlphaFoldDB" id="A0A2A6FJD9"/>
<dbReference type="GO" id="GO:0016757">
    <property type="term" value="F:glycosyltransferase activity"/>
    <property type="evidence" value="ECO:0007669"/>
    <property type="project" value="UniProtKB-ARBA"/>
</dbReference>
<dbReference type="Gene3D" id="3.40.50.2000">
    <property type="entry name" value="Glycogen Phosphorylase B"/>
    <property type="match status" value="2"/>
</dbReference>
<comment type="caution">
    <text evidence="3">The sequence shown here is derived from an EMBL/GenBank/DDBJ whole genome shotgun (WGS) entry which is preliminary data.</text>
</comment>
<evidence type="ECO:0000313" key="4">
    <source>
        <dbReference type="Proteomes" id="UP000219182"/>
    </source>
</evidence>
<dbReference type="InterPro" id="IPR001296">
    <property type="entry name" value="Glyco_trans_1"/>
</dbReference>
<dbReference type="RefSeq" id="WP_097572645.1">
    <property type="nucleotide sequence ID" value="NZ_NWQG01000040.1"/>
</dbReference>
<sequence length="382" mass="40247">MGKRVIFHVASLRGGGAERVFVLMANELASRGHDVTLFTWNAEGPNAALRSPGVHLVDFSLPIRGEGYGKWATLKGLLRSARLFKSLDPDAVYSAPEFANLVMALALSLARSRARFFPSFHAAASLPSGSLGARMAVWLSALVAARATKAITVSVGVGRDIVARGFPRSKVVVIHNPLPPAATPQAYAWQEELAAMGDGPVIATAGRLVPVKDHLTLLRAFALLRASRPARLVIFGEGPLAAELRAYAEGSGIRADVLFAGYVNDPAACYAAADLFVLSSTSEGFGNVLVEAMAAGVPVVSTDAPHGPREILADGRFGALVPVGDVAALAKAMAEMLDHPTSVDILKSRATDFDVERIGDQYEALLQPGRMAADLPHDASKI</sequence>
<keyword evidence="4" id="KW-1185">Reference proteome</keyword>
<organism evidence="3 4">
    <name type="scientific">Mesorhizobium sanjuanii</name>
    <dbReference type="NCBI Taxonomy" id="2037900"/>
    <lineage>
        <taxon>Bacteria</taxon>
        <taxon>Pseudomonadati</taxon>
        <taxon>Pseudomonadota</taxon>
        <taxon>Alphaproteobacteria</taxon>
        <taxon>Hyphomicrobiales</taxon>
        <taxon>Phyllobacteriaceae</taxon>
        <taxon>Mesorhizobium</taxon>
    </lineage>
</organism>
<dbReference type="Pfam" id="PF00534">
    <property type="entry name" value="Glycos_transf_1"/>
    <property type="match status" value="1"/>
</dbReference>
<name>A0A2A6FJD9_9HYPH</name>